<sequence>MVEIIADNITSPLGFTTEDNYRAVKAGSSMLRRYDGKWGIPEPFTASLFTDEQWGEMPGEGRFTRFERILIHSVDDALHHTGVNPKSERVLFVVSTTKGNIELLDSVEADFSRERVLPGYAARMVTAYFGNPNEPLVVSNACISGLSAQIAAARALEGGLYDYAVVVGAEVQSKFIISGFQSFKALSSVACKPFDKERCGLNVGEAAACMIMRRAVTHGGWCAVSGAIRNDANHISGPSRTGEGSYRALKAVLIRQADKVSCDDSVLTEELAFINVHGTSTLYNDEMEATAIHRMGLSVLPVNTLKGYYGHTMGAAGILEAVLSMRAIDDHTVLATRGFDKMGVSHAVNISNRNRSTNKHAFVKLLSGFGGSNAAMLYKGGGKA</sequence>
<evidence type="ECO:0000313" key="6">
    <source>
        <dbReference type="Proteomes" id="UP000255283"/>
    </source>
</evidence>
<name>A0AAQ1UKB5_9BACT</name>
<dbReference type="GO" id="GO:0006633">
    <property type="term" value="P:fatty acid biosynthetic process"/>
    <property type="evidence" value="ECO:0007669"/>
    <property type="project" value="TreeGrafter"/>
</dbReference>
<dbReference type="SUPFAM" id="SSF53901">
    <property type="entry name" value="Thiolase-like"/>
    <property type="match status" value="1"/>
</dbReference>
<dbReference type="EC" id="2.3.1.179" evidence="5"/>
<gene>
    <name evidence="5" type="primary">fabF_2</name>
    <name evidence="5" type="ORF">NCTC13063_00731</name>
</gene>
<evidence type="ECO:0000313" key="5">
    <source>
        <dbReference type="EMBL" id="SUB79466.1"/>
    </source>
</evidence>
<comment type="caution">
    <text evidence="5">The sequence shown here is derived from an EMBL/GenBank/DDBJ whole genome shotgun (WGS) entry which is preliminary data.</text>
</comment>
<feature type="domain" description="Ketosynthase family 3 (KS3)" evidence="4">
    <location>
        <begin position="1"/>
        <end position="380"/>
    </location>
</feature>
<keyword evidence="2 3" id="KW-0808">Transferase</keyword>
<reference evidence="5 6" key="1">
    <citation type="submission" date="2018-06" db="EMBL/GenBank/DDBJ databases">
        <authorList>
            <consortium name="Pathogen Informatics"/>
            <person name="Doyle S."/>
        </authorList>
    </citation>
    <scope>NUCLEOTIDE SEQUENCE [LARGE SCALE GENOMIC DNA]</scope>
    <source>
        <strain evidence="5 6">NCTC13063</strain>
    </source>
</reference>
<evidence type="ECO:0000256" key="2">
    <source>
        <dbReference type="ARBA" id="ARBA00022679"/>
    </source>
</evidence>
<dbReference type="InterPro" id="IPR020841">
    <property type="entry name" value="PKS_Beta-ketoAc_synthase_dom"/>
</dbReference>
<dbReference type="PROSITE" id="PS52004">
    <property type="entry name" value="KS3_2"/>
    <property type="match status" value="1"/>
</dbReference>
<evidence type="ECO:0000259" key="4">
    <source>
        <dbReference type="PROSITE" id="PS52004"/>
    </source>
</evidence>
<dbReference type="InterPro" id="IPR016039">
    <property type="entry name" value="Thiolase-like"/>
</dbReference>
<dbReference type="Pfam" id="PF02801">
    <property type="entry name" value="Ketoacyl-synt_C"/>
    <property type="match status" value="1"/>
</dbReference>
<keyword evidence="5" id="KW-0012">Acyltransferase</keyword>
<dbReference type="Pfam" id="PF00109">
    <property type="entry name" value="ketoacyl-synt"/>
    <property type="match status" value="1"/>
</dbReference>
<protein>
    <submittedName>
        <fullName evidence="5">3-oxoacyl-[acyl-carrier-protein] synthase 2</fullName>
        <ecNumber evidence="5">2.3.1.179</ecNumber>
    </submittedName>
</protein>
<dbReference type="EMBL" id="UGTJ01000001">
    <property type="protein sequence ID" value="SUB79466.1"/>
    <property type="molecule type" value="Genomic_DNA"/>
</dbReference>
<dbReference type="GO" id="GO:0004315">
    <property type="term" value="F:3-oxoacyl-[acyl-carrier-protein] synthase activity"/>
    <property type="evidence" value="ECO:0007669"/>
    <property type="project" value="UniProtKB-EC"/>
</dbReference>
<dbReference type="AlphaFoldDB" id="A0AAQ1UKB5"/>
<comment type="similarity">
    <text evidence="1 3">Belongs to the thiolase-like superfamily. Beta-ketoacyl-ACP synthases family.</text>
</comment>
<accession>A0AAQ1UKB5</accession>
<dbReference type="RefSeq" id="WP_115153279.1">
    <property type="nucleotide sequence ID" value="NZ_DBFWLE010000018.1"/>
</dbReference>
<dbReference type="InterPro" id="IPR014031">
    <property type="entry name" value="Ketoacyl_synth_C"/>
</dbReference>
<dbReference type="InterPro" id="IPR014030">
    <property type="entry name" value="Ketoacyl_synth_N"/>
</dbReference>
<dbReference type="Gene3D" id="3.40.47.10">
    <property type="match status" value="2"/>
</dbReference>
<dbReference type="InterPro" id="IPR000794">
    <property type="entry name" value="Beta-ketoacyl_synthase"/>
</dbReference>
<proteinExistence type="inferred from homology"/>
<evidence type="ECO:0000256" key="3">
    <source>
        <dbReference type="RuleBase" id="RU003694"/>
    </source>
</evidence>
<dbReference type="PANTHER" id="PTHR11712">
    <property type="entry name" value="POLYKETIDE SYNTHASE-RELATED"/>
    <property type="match status" value="1"/>
</dbReference>
<dbReference type="PANTHER" id="PTHR11712:SF336">
    <property type="entry name" value="3-OXOACYL-[ACYL-CARRIER-PROTEIN] SYNTHASE, MITOCHONDRIAL"/>
    <property type="match status" value="1"/>
</dbReference>
<organism evidence="5 6">
    <name type="scientific">Segatella buccae</name>
    <dbReference type="NCBI Taxonomy" id="28126"/>
    <lineage>
        <taxon>Bacteria</taxon>
        <taxon>Pseudomonadati</taxon>
        <taxon>Bacteroidota</taxon>
        <taxon>Bacteroidia</taxon>
        <taxon>Bacteroidales</taxon>
        <taxon>Prevotellaceae</taxon>
        <taxon>Segatella</taxon>
    </lineage>
</organism>
<evidence type="ECO:0000256" key="1">
    <source>
        <dbReference type="ARBA" id="ARBA00008467"/>
    </source>
</evidence>
<dbReference type="Proteomes" id="UP000255283">
    <property type="component" value="Unassembled WGS sequence"/>
</dbReference>